<dbReference type="GO" id="GO:0020037">
    <property type="term" value="F:heme binding"/>
    <property type="evidence" value="ECO:0007669"/>
    <property type="project" value="InterPro"/>
</dbReference>
<feature type="transmembrane region" description="Helical" evidence="3">
    <location>
        <begin position="44"/>
        <end position="68"/>
    </location>
</feature>
<keyword evidence="3" id="KW-0472">Membrane</keyword>
<dbReference type="InterPro" id="IPR019791">
    <property type="entry name" value="Haem_peroxidase_animal"/>
</dbReference>
<dbReference type="GO" id="GO:0006979">
    <property type="term" value="P:response to oxidative stress"/>
    <property type="evidence" value="ECO:0007669"/>
    <property type="project" value="InterPro"/>
</dbReference>
<feature type="binding site" description="axial binding residue" evidence="2">
    <location>
        <position position="541"/>
    </location>
    <ligand>
        <name>heme b</name>
        <dbReference type="ChEBI" id="CHEBI:60344"/>
    </ligand>
    <ligandPart>
        <name>Fe</name>
        <dbReference type="ChEBI" id="CHEBI:18248"/>
    </ligandPart>
</feature>
<dbReference type="AlphaFoldDB" id="A0AA39KL09"/>
<reference evidence="4" key="1">
    <citation type="journal article" date="2023" name="bioRxiv">
        <title>Scaffold-level genome assemblies of two parasitoid biocontrol wasps reveal the parthenogenesis mechanism and an associated novel virus.</title>
        <authorList>
            <person name="Inwood S."/>
            <person name="Skelly J."/>
            <person name="Guhlin J."/>
            <person name="Harrop T."/>
            <person name="Goldson S."/>
            <person name="Dearden P."/>
        </authorList>
    </citation>
    <scope>NUCLEOTIDE SEQUENCE</scope>
    <source>
        <strain evidence="4">Irish</strain>
        <tissue evidence="4">Whole body</tissue>
    </source>
</reference>
<dbReference type="GO" id="GO:0004601">
    <property type="term" value="F:peroxidase activity"/>
    <property type="evidence" value="ECO:0007669"/>
    <property type="project" value="UniProtKB-KW"/>
</dbReference>
<evidence type="ECO:0000256" key="3">
    <source>
        <dbReference type="SAM" id="Phobius"/>
    </source>
</evidence>
<proteinExistence type="predicted"/>
<dbReference type="Gene3D" id="1.10.640.10">
    <property type="entry name" value="Haem peroxidase domain superfamily, animal type"/>
    <property type="match status" value="1"/>
</dbReference>
<keyword evidence="3" id="KW-1133">Transmembrane helix</keyword>
<gene>
    <name evidence="4" type="ORF">PV328_003914</name>
</gene>
<evidence type="ECO:0000313" key="5">
    <source>
        <dbReference type="Proteomes" id="UP001168990"/>
    </source>
</evidence>
<dbReference type="InterPro" id="IPR010255">
    <property type="entry name" value="Haem_peroxidase_sf"/>
</dbReference>
<evidence type="ECO:0000256" key="1">
    <source>
        <dbReference type="ARBA" id="ARBA00022559"/>
    </source>
</evidence>
<keyword evidence="3" id="KW-0812">Transmembrane</keyword>
<dbReference type="SUPFAM" id="SSF48113">
    <property type="entry name" value="Heme-dependent peroxidases"/>
    <property type="match status" value="1"/>
</dbReference>
<keyword evidence="1" id="KW-0560">Oxidoreductase</keyword>
<dbReference type="PRINTS" id="PR00457">
    <property type="entry name" value="ANPEROXIDASE"/>
</dbReference>
<sequence>MSSIRQTRQADKQKSFHDVNQSTPLITENTTGFFRIRRRTIGQFQCCLCVIILIILIMTLIITVSYSLRDNSTFNETRTLMMAHQLLRSNWRNSTPVNYPSLSKQEWEEAIQAGERAIMARNLADKSAQLFNPHHITPLSRHRTAVKTSPHVRIIAMSGIGQLGATQHIEKIRKDNNLHSAIGAYFNGKWSPHDNCDNSFFTYCNSISNKYRMYNGSCNHPQNRGAAFSEYSRLLPPDYADGIEEPRVAISGKPLPSAREISLRIHNPSPSVNPSFTVMLAVFGQFIDHDMTATAISQGINGSSLACCSKENVKNKLNHPECYPVVVGPGDPVYDITGSTCMEFVRSAPASQCKIGPRQQLNQVTSFIDGSTIYGTEESLALSLRSNKSGQLRMYTSPDGRSLLPPSTDPYDGCNSAIENKRGRYCFITGDARANENLHLTSMHLLWARQHNLIAKKLQLFNPKWSDERLYQESRRIVGAQLQHITYNEFLPIILGDDEMINRKLMPLTDDSYRNNQTNDSKIIDTAISNNFASAAFRFAHSLLPSLMKMTDNERGSEDYIELHKMLFNPYSLYNEGGIESAIKSATSNFIQKTSTHVTSQLTRHLFQDPLHEDDDENSHHHHLITSNITSDNNLKSEIKTNNQSHVTLPCGLDLVSLNIQRGRDHGLPGYTVWREYCGLSRPRSFDQLVEIIYADNLNQIQQVYDHVDDIDLYTGALAEIKTQSDGIVGPTFTCLIADQFQRLQMGDRYWYELSNQPYPFTPDQLVQLRKSSLAKLICDCSDNIVHIQPQIMRSVDSTINPITLCEDINGPDFTAWKEKK</sequence>
<evidence type="ECO:0008006" key="6">
    <source>
        <dbReference type="Google" id="ProtNLM"/>
    </source>
</evidence>
<organism evidence="4 5">
    <name type="scientific">Microctonus aethiopoides</name>
    <dbReference type="NCBI Taxonomy" id="144406"/>
    <lineage>
        <taxon>Eukaryota</taxon>
        <taxon>Metazoa</taxon>
        <taxon>Ecdysozoa</taxon>
        <taxon>Arthropoda</taxon>
        <taxon>Hexapoda</taxon>
        <taxon>Insecta</taxon>
        <taxon>Pterygota</taxon>
        <taxon>Neoptera</taxon>
        <taxon>Endopterygota</taxon>
        <taxon>Hymenoptera</taxon>
        <taxon>Apocrita</taxon>
        <taxon>Ichneumonoidea</taxon>
        <taxon>Braconidae</taxon>
        <taxon>Euphorinae</taxon>
        <taxon>Microctonus</taxon>
    </lineage>
</organism>
<dbReference type="Proteomes" id="UP001168990">
    <property type="component" value="Unassembled WGS sequence"/>
</dbReference>
<dbReference type="PROSITE" id="PS50292">
    <property type="entry name" value="PEROXIDASE_3"/>
    <property type="match status" value="1"/>
</dbReference>
<keyword evidence="2" id="KW-0479">Metal-binding</keyword>
<dbReference type="PANTHER" id="PTHR11475">
    <property type="entry name" value="OXIDASE/PEROXIDASE"/>
    <property type="match status" value="1"/>
</dbReference>
<dbReference type="GO" id="GO:0046872">
    <property type="term" value="F:metal ion binding"/>
    <property type="evidence" value="ECO:0007669"/>
    <property type="project" value="UniProtKB-KW"/>
</dbReference>
<name>A0AA39KL09_9HYME</name>
<dbReference type="Pfam" id="PF03098">
    <property type="entry name" value="An_peroxidase"/>
    <property type="match status" value="2"/>
</dbReference>
<dbReference type="InterPro" id="IPR037120">
    <property type="entry name" value="Haem_peroxidase_sf_animal"/>
</dbReference>
<keyword evidence="2" id="KW-0349">Heme</keyword>
<keyword evidence="2" id="KW-0408">Iron</keyword>
<reference evidence="4" key="2">
    <citation type="submission" date="2023-03" db="EMBL/GenBank/DDBJ databases">
        <authorList>
            <person name="Inwood S.N."/>
            <person name="Skelly J.G."/>
            <person name="Guhlin J."/>
            <person name="Harrop T.W.R."/>
            <person name="Goldson S.G."/>
            <person name="Dearden P.K."/>
        </authorList>
    </citation>
    <scope>NUCLEOTIDE SEQUENCE</scope>
    <source>
        <strain evidence="4">Irish</strain>
        <tissue evidence="4">Whole body</tissue>
    </source>
</reference>
<dbReference type="EMBL" id="JAQQBS010001422">
    <property type="protein sequence ID" value="KAK0165398.1"/>
    <property type="molecule type" value="Genomic_DNA"/>
</dbReference>
<dbReference type="CDD" id="cd09823">
    <property type="entry name" value="peroxinectin_like"/>
    <property type="match status" value="1"/>
</dbReference>
<dbReference type="PANTHER" id="PTHR11475:SF141">
    <property type="entry name" value="CARDINAL"/>
    <property type="match status" value="1"/>
</dbReference>
<evidence type="ECO:0000313" key="4">
    <source>
        <dbReference type="EMBL" id="KAK0165398.1"/>
    </source>
</evidence>
<accession>A0AA39KL09</accession>
<comment type="caution">
    <text evidence="4">The sequence shown here is derived from an EMBL/GenBank/DDBJ whole genome shotgun (WGS) entry which is preliminary data.</text>
</comment>
<keyword evidence="5" id="KW-1185">Reference proteome</keyword>
<protein>
    <recommendedName>
        <fullName evidence="6">Peroxidase</fullName>
    </recommendedName>
</protein>
<evidence type="ECO:0000256" key="2">
    <source>
        <dbReference type="PIRSR" id="PIRSR619791-2"/>
    </source>
</evidence>
<keyword evidence="1" id="KW-0575">Peroxidase</keyword>